<organism evidence="1">
    <name type="scientific">marine sediment metagenome</name>
    <dbReference type="NCBI Taxonomy" id="412755"/>
    <lineage>
        <taxon>unclassified sequences</taxon>
        <taxon>metagenomes</taxon>
        <taxon>ecological metagenomes</taxon>
    </lineage>
</organism>
<dbReference type="EMBL" id="LAZR01044932">
    <property type="protein sequence ID" value="KKL03190.1"/>
    <property type="molecule type" value="Genomic_DNA"/>
</dbReference>
<evidence type="ECO:0000313" key="1">
    <source>
        <dbReference type="EMBL" id="KKL03190.1"/>
    </source>
</evidence>
<comment type="caution">
    <text evidence="1">The sequence shown here is derived from an EMBL/GenBank/DDBJ whole genome shotgun (WGS) entry which is preliminary data.</text>
</comment>
<proteinExistence type="predicted"/>
<sequence length="63" mass="7388">MAKFGSSTFTDDEILMTNKKKVKKKIKLYTCSELAKRKDIKAMHIKIRKIIAEDHKMFLSLWG</sequence>
<accession>A0A0F9A1P8</accession>
<gene>
    <name evidence="1" type="ORF">LCGC14_2626220</name>
</gene>
<dbReference type="AlphaFoldDB" id="A0A0F9A1P8"/>
<name>A0A0F9A1P8_9ZZZZ</name>
<protein>
    <submittedName>
        <fullName evidence="1">Uncharacterized protein</fullName>
    </submittedName>
</protein>
<reference evidence="1" key="1">
    <citation type="journal article" date="2015" name="Nature">
        <title>Complex archaea that bridge the gap between prokaryotes and eukaryotes.</title>
        <authorList>
            <person name="Spang A."/>
            <person name="Saw J.H."/>
            <person name="Jorgensen S.L."/>
            <person name="Zaremba-Niedzwiedzka K."/>
            <person name="Martijn J."/>
            <person name="Lind A.E."/>
            <person name="van Eijk R."/>
            <person name="Schleper C."/>
            <person name="Guy L."/>
            <person name="Ettema T.J."/>
        </authorList>
    </citation>
    <scope>NUCLEOTIDE SEQUENCE</scope>
</reference>